<reference evidence="2" key="1">
    <citation type="submission" date="2020-09" db="EMBL/GenBank/DDBJ databases">
        <authorList>
            <person name="Blom J."/>
        </authorList>
    </citation>
    <scope>NUCLEOTIDE SEQUENCE</scope>
    <source>
        <strain evidence="2">No.713</strain>
    </source>
</reference>
<dbReference type="Pfam" id="PF00004">
    <property type="entry name" value="AAA"/>
    <property type="match status" value="1"/>
</dbReference>
<dbReference type="EMBL" id="LR882967">
    <property type="protein sequence ID" value="CAD5954462.1"/>
    <property type="molecule type" value="Genomic_DNA"/>
</dbReference>
<dbReference type="GO" id="GO:0016887">
    <property type="term" value="F:ATP hydrolysis activity"/>
    <property type="evidence" value="ECO:0007669"/>
    <property type="project" value="InterPro"/>
</dbReference>
<evidence type="ECO:0000259" key="1">
    <source>
        <dbReference type="Pfam" id="PF00004"/>
    </source>
</evidence>
<sequence>MCYETNSPYIIFIDELDAIGKTRSSGSFYIARLNQRR</sequence>
<evidence type="ECO:0000313" key="3">
    <source>
        <dbReference type="Proteomes" id="UP001153719"/>
    </source>
</evidence>
<gene>
    <name evidence="2" type="ORF">NO713_02788</name>
</gene>
<accession>A0A9W4CLM8</accession>
<protein>
    <recommendedName>
        <fullName evidence="1">ATPase AAA-type core domain-containing protein</fullName>
    </recommendedName>
</protein>
<dbReference type="KEGG" id="ppsu:NO713_02788"/>
<dbReference type="GO" id="GO:0005524">
    <property type="term" value="F:ATP binding"/>
    <property type="evidence" value="ECO:0007669"/>
    <property type="project" value="InterPro"/>
</dbReference>
<dbReference type="InterPro" id="IPR003959">
    <property type="entry name" value="ATPase_AAA_core"/>
</dbReference>
<proteinExistence type="predicted"/>
<evidence type="ECO:0000313" key="2">
    <source>
        <dbReference type="EMBL" id="CAD5954462.1"/>
    </source>
</evidence>
<name>A0A9W4CLM8_9CYAN</name>
<feature type="domain" description="ATPase AAA-type core" evidence="1">
    <location>
        <begin position="5"/>
        <end position="25"/>
    </location>
</feature>
<dbReference type="AlphaFoldDB" id="A0A9W4CLM8"/>
<keyword evidence="3" id="KW-1185">Reference proteome</keyword>
<dbReference type="Proteomes" id="UP001153719">
    <property type="component" value="Chromosome"/>
</dbReference>
<organism evidence="2 3">
    <name type="scientific">Planktothrix pseudagardhii</name>
    <dbReference type="NCBI Taxonomy" id="132604"/>
    <lineage>
        <taxon>Bacteria</taxon>
        <taxon>Bacillati</taxon>
        <taxon>Cyanobacteriota</taxon>
        <taxon>Cyanophyceae</taxon>
        <taxon>Oscillatoriophycideae</taxon>
        <taxon>Oscillatoriales</taxon>
        <taxon>Microcoleaceae</taxon>
        <taxon>Planktothrix</taxon>
    </lineage>
</organism>
<dbReference type="RefSeq" id="WP_367997186.1">
    <property type="nucleotide sequence ID" value="NZ_LR882967.1"/>
</dbReference>